<evidence type="ECO:0008006" key="4">
    <source>
        <dbReference type="Google" id="ProtNLM"/>
    </source>
</evidence>
<protein>
    <recommendedName>
        <fullName evidence="4">Transmembrane protein 68</fullName>
    </recommendedName>
</protein>
<feature type="non-terminal residue" evidence="2">
    <location>
        <position position="1"/>
    </location>
</feature>
<evidence type="ECO:0000256" key="1">
    <source>
        <dbReference type="SAM" id="Phobius"/>
    </source>
</evidence>
<dbReference type="Proteomes" id="UP000826234">
    <property type="component" value="Unassembled WGS sequence"/>
</dbReference>
<sequence>YEICGIENIPEGPAVLVYYHGAIAIDYYFFIFTLYRITEGHLLGIAPGGIREQDYSDNTYKLVWGKRNGFAQVAIDAKVLLPFSLPGTLEHIRQPPRVIRWLLLSASPSFLCLPQISERDISYMETYVRPMRWLYEKTRLLIFPMCGLFPVKFRTHIGQPIPYDPNITAEELAEKTKIAMEALRDKHQKIPGNILRALGERFVMHHRNE</sequence>
<name>A0ABQ7SK52_PHRPL</name>
<gene>
    <name evidence="2" type="ORF">JD844_016203</name>
</gene>
<evidence type="ECO:0000313" key="3">
    <source>
        <dbReference type="Proteomes" id="UP000826234"/>
    </source>
</evidence>
<keyword evidence="3" id="KW-1185">Reference proteome</keyword>
<keyword evidence="1" id="KW-0472">Membrane</keyword>
<comment type="caution">
    <text evidence="2">The sequence shown here is derived from an EMBL/GenBank/DDBJ whole genome shotgun (WGS) entry which is preliminary data.</text>
</comment>
<dbReference type="PANTHER" id="PTHR22753">
    <property type="entry name" value="TRANSMEMBRANE PROTEIN 68"/>
    <property type="match status" value="1"/>
</dbReference>
<accession>A0ABQ7SK52</accession>
<feature type="transmembrane region" description="Helical" evidence="1">
    <location>
        <begin position="17"/>
        <end position="35"/>
    </location>
</feature>
<dbReference type="PANTHER" id="PTHR22753:SF23">
    <property type="entry name" value="TRANSMEMBRANE PROTEIN 68"/>
    <property type="match status" value="1"/>
</dbReference>
<evidence type="ECO:0000313" key="2">
    <source>
        <dbReference type="EMBL" id="KAH0617705.1"/>
    </source>
</evidence>
<reference evidence="2 3" key="1">
    <citation type="journal article" date="2022" name="Gigascience">
        <title>A chromosome-level genome assembly and annotation of the desert horned lizard, Phrynosoma platyrhinos, provides insight into chromosomal rearrangements among reptiles.</title>
        <authorList>
            <person name="Koochekian N."/>
            <person name="Ascanio A."/>
            <person name="Farleigh K."/>
            <person name="Card D.C."/>
            <person name="Schield D.R."/>
            <person name="Castoe T.A."/>
            <person name="Jezkova T."/>
        </authorList>
    </citation>
    <scope>NUCLEOTIDE SEQUENCE [LARGE SCALE GENOMIC DNA]</scope>
    <source>
        <strain evidence="2">NK-2021</strain>
    </source>
</reference>
<proteinExistence type="predicted"/>
<keyword evidence="1" id="KW-0812">Transmembrane</keyword>
<organism evidence="2 3">
    <name type="scientific">Phrynosoma platyrhinos</name>
    <name type="common">Desert horned lizard</name>
    <dbReference type="NCBI Taxonomy" id="52577"/>
    <lineage>
        <taxon>Eukaryota</taxon>
        <taxon>Metazoa</taxon>
        <taxon>Chordata</taxon>
        <taxon>Craniata</taxon>
        <taxon>Vertebrata</taxon>
        <taxon>Euteleostomi</taxon>
        <taxon>Lepidosauria</taxon>
        <taxon>Squamata</taxon>
        <taxon>Bifurcata</taxon>
        <taxon>Unidentata</taxon>
        <taxon>Episquamata</taxon>
        <taxon>Toxicofera</taxon>
        <taxon>Iguania</taxon>
        <taxon>Phrynosomatidae</taxon>
        <taxon>Phrynosomatinae</taxon>
        <taxon>Phrynosoma</taxon>
    </lineage>
</organism>
<keyword evidence="1" id="KW-1133">Transmembrane helix</keyword>
<dbReference type="EMBL" id="JAIPUX010005289">
    <property type="protein sequence ID" value="KAH0617705.1"/>
    <property type="molecule type" value="Genomic_DNA"/>
</dbReference>